<evidence type="ECO:0000256" key="15">
    <source>
        <dbReference type="ARBA" id="ARBA00044262"/>
    </source>
</evidence>
<evidence type="ECO:0000313" key="20">
    <source>
        <dbReference type="Proteomes" id="UP000245946"/>
    </source>
</evidence>
<reference evidence="19 20" key="1">
    <citation type="journal article" date="2018" name="Mol. Biol. Evol.">
        <title>Broad Genomic Sampling Reveals a Smut Pathogenic Ancestry of the Fungal Clade Ustilaginomycotina.</title>
        <authorList>
            <person name="Kijpornyongpan T."/>
            <person name="Mondo S.J."/>
            <person name="Barry K."/>
            <person name="Sandor L."/>
            <person name="Lee J."/>
            <person name="Lipzen A."/>
            <person name="Pangilinan J."/>
            <person name="LaButti K."/>
            <person name="Hainaut M."/>
            <person name="Henrissat B."/>
            <person name="Grigoriev I.V."/>
            <person name="Spatafora J.W."/>
            <person name="Aime M.C."/>
        </authorList>
    </citation>
    <scope>NUCLEOTIDE SEQUENCE [LARGE SCALE GENOMIC DNA]</scope>
    <source>
        <strain evidence="19 20">MCA 4186</strain>
    </source>
</reference>
<evidence type="ECO:0000256" key="17">
    <source>
        <dbReference type="PIRSR" id="PIRSR000894-2"/>
    </source>
</evidence>
<dbReference type="GO" id="GO:0016158">
    <property type="term" value="F:inositol hexakisphosphate 3-phosphatase activity"/>
    <property type="evidence" value="ECO:0007669"/>
    <property type="project" value="UniProtKB-EC"/>
</dbReference>
<dbReference type="GeneID" id="37266485"/>
<dbReference type="InterPro" id="IPR029033">
    <property type="entry name" value="His_PPase_superfam"/>
</dbReference>
<dbReference type="PANTHER" id="PTHR20963">
    <property type="entry name" value="MULTIPLE INOSITOL POLYPHOSPHATE PHOSPHATASE-RELATED"/>
    <property type="match status" value="1"/>
</dbReference>
<evidence type="ECO:0000256" key="12">
    <source>
        <dbReference type="ARBA" id="ARBA00043748"/>
    </source>
</evidence>
<evidence type="ECO:0000256" key="3">
    <source>
        <dbReference type="ARBA" id="ARBA00022525"/>
    </source>
</evidence>
<proteinExistence type="predicted"/>
<evidence type="ECO:0000256" key="1">
    <source>
        <dbReference type="ARBA" id="ARBA00004613"/>
    </source>
</evidence>
<evidence type="ECO:0000256" key="6">
    <source>
        <dbReference type="ARBA" id="ARBA00023180"/>
    </source>
</evidence>
<evidence type="ECO:0000313" key="19">
    <source>
        <dbReference type="EMBL" id="PWN95958.1"/>
    </source>
</evidence>
<feature type="active site" description="Proton donor" evidence="16">
    <location>
        <position position="400"/>
    </location>
</feature>
<keyword evidence="4" id="KW-0378">Hydrolase</keyword>
<dbReference type="Pfam" id="PF00328">
    <property type="entry name" value="His_Phos_2"/>
    <property type="match status" value="1"/>
</dbReference>
<evidence type="ECO:0000256" key="16">
    <source>
        <dbReference type="PIRSR" id="PIRSR000894-1"/>
    </source>
</evidence>
<comment type="catalytic activity">
    <reaction evidence="13">
        <text>1D-myo-inositol hexakisphosphate + H2O = 1D-myo-inositol 1,2,4,5,6-pentakisphosphate + phosphate</text>
        <dbReference type="Rhea" id="RHEA:16989"/>
        <dbReference type="ChEBI" id="CHEBI:15377"/>
        <dbReference type="ChEBI" id="CHEBI:43474"/>
        <dbReference type="ChEBI" id="CHEBI:57798"/>
        <dbReference type="ChEBI" id="CHEBI:58130"/>
        <dbReference type="EC" id="3.1.3.8"/>
    </reaction>
    <physiologicalReaction direction="left-to-right" evidence="13">
        <dbReference type="Rhea" id="RHEA:16990"/>
    </physiologicalReaction>
</comment>
<comment type="subcellular location">
    <subcellularLocation>
        <location evidence="1">Secreted</location>
    </subcellularLocation>
</comment>
<evidence type="ECO:0000256" key="9">
    <source>
        <dbReference type="ARBA" id="ARBA00043670"/>
    </source>
</evidence>
<feature type="signal peptide" evidence="18">
    <location>
        <begin position="1"/>
        <end position="33"/>
    </location>
</feature>
<dbReference type="Gene3D" id="3.40.50.1240">
    <property type="entry name" value="Phosphoglycerate mutase-like"/>
    <property type="match status" value="1"/>
</dbReference>
<feature type="disulfide bond" evidence="17">
    <location>
        <begin position="292"/>
        <end position="318"/>
    </location>
</feature>
<sequence>MQPPLKLFTMQLCTLLTLVVSLVAAAQLPLVQAQRIGDVDGDRALHAGLPPHIFQQMGQYSPRYLVGHDSQMAPPGCKVDVVSTLERHGARHFTDGALKRAKATVTKLQASLKTAQRVPPEMAFILDAQLQKETSSLVPYGALQAWYSGKTAAATYPELARSTPFVRGSGDVASGNDRVILTARYWRLGFEGHPFPTGNISTSDQVRNAPNLPQTDLDISELPGKNNTLDVSTCTAENNLPASQGEDGAQARYGNSTVLPTIGARLQEVLQRAGAGAVNLTYTDVLNIGNLCSFETLGRASVVDGQLRLDGGRISPWCGIFRDNEWSIYGYANDAGKYYGAGYGNPFFKALGEGWIRELFARFESRLPAPGASLNSTLDGSSATFPVPDHTRVFFDGTHDNNIGPIAAAFGLFDGPKLSTDFHAERAPHRWVFSQIGPLQGKITFEKLSCAGSRSPYLRVRANGAVQSPRGASWCPRPDARAAQGLCAVDVVHKALAFVNSNEEWAKCDA</sequence>
<keyword evidence="5 17" id="KW-1015">Disulfide bond</keyword>
<gene>
    <name evidence="19" type="ORF">FA09DRAFT_101096</name>
</gene>
<dbReference type="SUPFAM" id="SSF53254">
    <property type="entry name" value="Phosphoglycerate mutase-like"/>
    <property type="match status" value="1"/>
</dbReference>
<comment type="subunit">
    <text evidence="2">Monomer.</text>
</comment>
<feature type="active site" description="Nucleophile" evidence="16">
    <location>
        <position position="88"/>
    </location>
</feature>
<comment type="catalytic activity">
    <reaction evidence="10">
        <text>1D-myo-inositol 1,2-bisphosphate + H2O = 1D-myo-inositol 2-phosphate + phosphate</text>
        <dbReference type="Rhea" id="RHEA:77135"/>
        <dbReference type="ChEBI" id="CHEBI:15377"/>
        <dbReference type="ChEBI" id="CHEBI:43474"/>
        <dbReference type="ChEBI" id="CHEBI:84142"/>
        <dbReference type="ChEBI" id="CHEBI:195539"/>
    </reaction>
    <physiologicalReaction direction="left-to-right" evidence="10">
        <dbReference type="Rhea" id="RHEA:77136"/>
    </physiologicalReaction>
</comment>
<dbReference type="GO" id="GO:0005576">
    <property type="term" value="C:extracellular region"/>
    <property type="evidence" value="ECO:0007669"/>
    <property type="project" value="UniProtKB-SubCell"/>
</dbReference>
<comment type="catalytic activity">
    <reaction evidence="9">
        <text>1D-myo-inositol 1,2,5,6-tetrakisphosphate + H2O = 1D-myo-inositol 1,2,6-trisphosphate + phosphate</text>
        <dbReference type="Rhea" id="RHEA:77119"/>
        <dbReference type="ChEBI" id="CHEBI:15377"/>
        <dbReference type="ChEBI" id="CHEBI:43474"/>
        <dbReference type="ChEBI" id="CHEBI:195535"/>
        <dbReference type="ChEBI" id="CHEBI:195537"/>
    </reaction>
    <physiologicalReaction direction="left-to-right" evidence="9">
        <dbReference type="Rhea" id="RHEA:77120"/>
    </physiologicalReaction>
</comment>
<evidence type="ECO:0000256" key="13">
    <source>
        <dbReference type="ARBA" id="ARBA00043788"/>
    </source>
</evidence>
<evidence type="ECO:0000256" key="18">
    <source>
        <dbReference type="SAM" id="SignalP"/>
    </source>
</evidence>
<dbReference type="InterPro" id="IPR000560">
    <property type="entry name" value="His_Pase_clade-2"/>
</dbReference>
<name>A0A316Z4S6_9BASI</name>
<feature type="disulfide bond" evidence="17">
    <location>
        <begin position="77"/>
        <end position="450"/>
    </location>
</feature>
<dbReference type="RefSeq" id="XP_025596237.1">
    <property type="nucleotide sequence ID" value="XM_025738939.1"/>
</dbReference>
<protein>
    <recommendedName>
        <fullName evidence="14">Phytase A</fullName>
    </recommendedName>
    <alternativeName>
        <fullName evidence="15">Histidine acid phosphatase phyA</fullName>
    </alternativeName>
    <alternativeName>
        <fullName evidence="8">Myo-inositol hexakisphosphate phosphohydrolase A</fullName>
    </alternativeName>
    <alternativeName>
        <fullName evidence="7">Myo-inositol-hexaphosphate 3-phosphohydrolase A</fullName>
    </alternativeName>
</protein>
<keyword evidence="18" id="KW-0732">Signal</keyword>
<dbReference type="AlphaFoldDB" id="A0A316Z4S6"/>
<evidence type="ECO:0000256" key="5">
    <source>
        <dbReference type="ARBA" id="ARBA00023157"/>
    </source>
</evidence>
<evidence type="ECO:0000256" key="11">
    <source>
        <dbReference type="ARBA" id="ARBA00043721"/>
    </source>
</evidence>
<organism evidence="19 20">
    <name type="scientific">Tilletiopsis washingtonensis</name>
    <dbReference type="NCBI Taxonomy" id="58919"/>
    <lineage>
        <taxon>Eukaryota</taxon>
        <taxon>Fungi</taxon>
        <taxon>Dikarya</taxon>
        <taxon>Basidiomycota</taxon>
        <taxon>Ustilaginomycotina</taxon>
        <taxon>Exobasidiomycetes</taxon>
        <taxon>Entylomatales</taxon>
        <taxon>Entylomatales incertae sedis</taxon>
        <taxon>Tilletiopsis</taxon>
    </lineage>
</organism>
<dbReference type="STRING" id="58919.A0A316Z4S6"/>
<evidence type="ECO:0000256" key="14">
    <source>
        <dbReference type="ARBA" id="ARBA00044106"/>
    </source>
</evidence>
<keyword evidence="3" id="KW-0964">Secreted</keyword>
<dbReference type="Proteomes" id="UP000245946">
    <property type="component" value="Unassembled WGS sequence"/>
</dbReference>
<evidence type="ECO:0000256" key="8">
    <source>
        <dbReference type="ARBA" id="ARBA00042300"/>
    </source>
</evidence>
<comment type="catalytic activity">
    <reaction evidence="11">
        <text>1D-myo-inositol 1,2,6-trisphosphate + H2O = 1D-myo-inositol 1,2-bisphosphate + phosphate</text>
        <dbReference type="Rhea" id="RHEA:77131"/>
        <dbReference type="ChEBI" id="CHEBI:15377"/>
        <dbReference type="ChEBI" id="CHEBI:43474"/>
        <dbReference type="ChEBI" id="CHEBI:195537"/>
        <dbReference type="ChEBI" id="CHEBI:195539"/>
    </reaction>
    <physiologicalReaction direction="left-to-right" evidence="11">
        <dbReference type="Rhea" id="RHEA:77132"/>
    </physiologicalReaction>
</comment>
<evidence type="ECO:0000256" key="10">
    <source>
        <dbReference type="ARBA" id="ARBA00043675"/>
    </source>
</evidence>
<dbReference type="PROSITE" id="PS00778">
    <property type="entry name" value="HIS_ACID_PHOSPHAT_2"/>
    <property type="match status" value="1"/>
</dbReference>
<dbReference type="InterPro" id="IPR033379">
    <property type="entry name" value="Acid_Pase_AS"/>
</dbReference>
<dbReference type="PANTHER" id="PTHR20963:SF24">
    <property type="entry name" value="3-PHYTASE B"/>
    <property type="match status" value="1"/>
</dbReference>
<dbReference type="GO" id="GO:0003993">
    <property type="term" value="F:acid phosphatase activity"/>
    <property type="evidence" value="ECO:0007669"/>
    <property type="project" value="TreeGrafter"/>
</dbReference>
<evidence type="ECO:0000256" key="4">
    <source>
        <dbReference type="ARBA" id="ARBA00022801"/>
    </source>
</evidence>
<dbReference type="EMBL" id="KZ819301">
    <property type="protein sequence ID" value="PWN95958.1"/>
    <property type="molecule type" value="Genomic_DNA"/>
</dbReference>
<dbReference type="InterPro" id="IPR016274">
    <property type="entry name" value="Histidine_acid_Pase_euk"/>
</dbReference>
<evidence type="ECO:0000256" key="2">
    <source>
        <dbReference type="ARBA" id="ARBA00011245"/>
    </source>
</evidence>
<keyword evidence="20" id="KW-1185">Reference proteome</keyword>
<evidence type="ECO:0000256" key="7">
    <source>
        <dbReference type="ARBA" id="ARBA00041857"/>
    </source>
</evidence>
<dbReference type="PIRSF" id="PIRSF000894">
    <property type="entry name" value="Acid_phosphatase"/>
    <property type="match status" value="1"/>
</dbReference>
<keyword evidence="6" id="KW-0325">Glycoprotein</keyword>
<dbReference type="CDD" id="cd07061">
    <property type="entry name" value="HP_HAP_like"/>
    <property type="match status" value="1"/>
</dbReference>
<dbReference type="OrthoDB" id="6509975at2759"/>
<accession>A0A316Z4S6</accession>
<comment type="catalytic activity">
    <reaction evidence="12">
        <text>1D-myo-inositol 1,2,4,5,6-pentakisphosphate + H2O = 1D-myo-inositol 1,2,5,6-tetrakisphosphate + phosphate</text>
        <dbReference type="Rhea" id="RHEA:77115"/>
        <dbReference type="ChEBI" id="CHEBI:15377"/>
        <dbReference type="ChEBI" id="CHEBI:43474"/>
        <dbReference type="ChEBI" id="CHEBI:57798"/>
        <dbReference type="ChEBI" id="CHEBI:195535"/>
    </reaction>
    <physiologicalReaction direction="left-to-right" evidence="12">
        <dbReference type="Rhea" id="RHEA:77116"/>
    </physiologicalReaction>
</comment>
<feature type="chain" id="PRO_5016244193" description="Phytase A" evidence="18">
    <location>
        <begin position="34"/>
        <end position="510"/>
    </location>
</feature>